<keyword evidence="3 11" id="KW-0645">Protease</keyword>
<dbReference type="PANTHER" id="PTHR11533:SF171">
    <property type="entry name" value="AMINOPEPTIDASE"/>
    <property type="match status" value="1"/>
</dbReference>
<dbReference type="InterPro" id="IPR034016">
    <property type="entry name" value="M1_APN-typ"/>
</dbReference>
<evidence type="ECO:0000256" key="5">
    <source>
        <dbReference type="ARBA" id="ARBA00022801"/>
    </source>
</evidence>
<evidence type="ECO:0000256" key="2">
    <source>
        <dbReference type="ARBA" id="ARBA00022438"/>
    </source>
</evidence>
<dbReference type="Gene3D" id="1.10.390.10">
    <property type="entry name" value="Neutral Protease Domain 2"/>
    <property type="match status" value="1"/>
</dbReference>
<dbReference type="GO" id="GO:0042277">
    <property type="term" value="F:peptide binding"/>
    <property type="evidence" value="ECO:0007669"/>
    <property type="project" value="TreeGrafter"/>
</dbReference>
<keyword evidence="2 11" id="KW-0031">Aminopeptidase</keyword>
<dbReference type="InterPro" id="IPR024571">
    <property type="entry name" value="ERAP1-like_C_dom"/>
</dbReference>
<dbReference type="STRING" id="42251.A0A2T6ZZL3"/>
<dbReference type="GO" id="GO:0006508">
    <property type="term" value="P:proteolysis"/>
    <property type="evidence" value="ECO:0007669"/>
    <property type="project" value="UniProtKB-KW"/>
</dbReference>
<dbReference type="FunFam" id="1.25.50.20:FF:000002">
    <property type="entry name" value="Aminopeptidase"/>
    <property type="match status" value="1"/>
</dbReference>
<feature type="domain" description="Peptidase M1 membrane alanine aminopeptidase" evidence="12">
    <location>
        <begin position="245"/>
        <end position="463"/>
    </location>
</feature>
<dbReference type="FunFam" id="2.60.40.1910:FF:000004">
    <property type="entry name" value="Aminopeptidase"/>
    <property type="match status" value="1"/>
</dbReference>
<dbReference type="InterPro" id="IPR027268">
    <property type="entry name" value="Peptidase_M4/M1_CTD_sf"/>
</dbReference>
<evidence type="ECO:0000259" key="13">
    <source>
        <dbReference type="Pfam" id="PF11838"/>
    </source>
</evidence>
<dbReference type="InterPro" id="IPR050344">
    <property type="entry name" value="Peptidase_M1_aminopeptidases"/>
</dbReference>
<feature type="domain" description="Aminopeptidase N-like N-terminal" evidence="14">
    <location>
        <begin position="17"/>
        <end position="204"/>
    </location>
</feature>
<accession>A0A2T6ZZL3</accession>
<dbReference type="CDD" id="cd09601">
    <property type="entry name" value="M1_APN-Q_like"/>
    <property type="match status" value="1"/>
</dbReference>
<evidence type="ECO:0000313" key="16">
    <source>
        <dbReference type="Proteomes" id="UP000244722"/>
    </source>
</evidence>
<evidence type="ECO:0000259" key="12">
    <source>
        <dbReference type="Pfam" id="PF01433"/>
    </source>
</evidence>
<dbReference type="SUPFAM" id="SSF55486">
    <property type="entry name" value="Metalloproteases ('zincins'), catalytic domain"/>
    <property type="match status" value="1"/>
</dbReference>
<evidence type="ECO:0000256" key="11">
    <source>
        <dbReference type="RuleBase" id="RU364040"/>
    </source>
</evidence>
<dbReference type="GO" id="GO:0008270">
    <property type="term" value="F:zinc ion binding"/>
    <property type="evidence" value="ECO:0007669"/>
    <property type="project" value="UniProtKB-UniRule"/>
</dbReference>
<organism evidence="15 16">
    <name type="scientific">Tuber borchii</name>
    <name type="common">White truffle</name>
    <dbReference type="NCBI Taxonomy" id="42251"/>
    <lineage>
        <taxon>Eukaryota</taxon>
        <taxon>Fungi</taxon>
        <taxon>Dikarya</taxon>
        <taxon>Ascomycota</taxon>
        <taxon>Pezizomycotina</taxon>
        <taxon>Pezizomycetes</taxon>
        <taxon>Pezizales</taxon>
        <taxon>Tuberaceae</taxon>
        <taxon>Tuber</taxon>
    </lineage>
</organism>
<comment type="similarity">
    <text evidence="1 11">Belongs to the peptidase M1 family.</text>
</comment>
<dbReference type="Pfam" id="PF11838">
    <property type="entry name" value="ERAP1_C"/>
    <property type="match status" value="1"/>
</dbReference>
<evidence type="ECO:0000256" key="7">
    <source>
        <dbReference type="ARBA" id="ARBA00023049"/>
    </source>
</evidence>
<evidence type="ECO:0000256" key="3">
    <source>
        <dbReference type="ARBA" id="ARBA00022670"/>
    </source>
</evidence>
<dbReference type="Pfam" id="PF01433">
    <property type="entry name" value="Peptidase_M1"/>
    <property type="match status" value="1"/>
</dbReference>
<dbReference type="GO" id="GO:0016020">
    <property type="term" value="C:membrane"/>
    <property type="evidence" value="ECO:0007669"/>
    <property type="project" value="TreeGrafter"/>
</dbReference>
<feature type="binding site" evidence="9">
    <location>
        <position position="317"/>
    </location>
    <ligand>
        <name>Zn(2+)</name>
        <dbReference type="ChEBI" id="CHEBI:29105"/>
        <note>catalytic</note>
    </ligand>
</feature>
<dbReference type="Gene3D" id="2.60.40.1730">
    <property type="entry name" value="tricorn interacting facor f3 domain"/>
    <property type="match status" value="1"/>
</dbReference>
<evidence type="ECO:0000256" key="4">
    <source>
        <dbReference type="ARBA" id="ARBA00022723"/>
    </source>
</evidence>
<dbReference type="InterPro" id="IPR014782">
    <property type="entry name" value="Peptidase_M1_dom"/>
</dbReference>
<dbReference type="Gene3D" id="1.25.50.20">
    <property type="match status" value="1"/>
</dbReference>
<proteinExistence type="inferred from homology"/>
<feature type="site" description="Transition state stabilizer" evidence="10">
    <location>
        <position position="404"/>
    </location>
</feature>
<evidence type="ECO:0000256" key="9">
    <source>
        <dbReference type="PIRSR" id="PIRSR634016-3"/>
    </source>
</evidence>
<keyword evidence="6 9" id="KW-0862">Zinc</keyword>
<evidence type="ECO:0000313" key="15">
    <source>
        <dbReference type="EMBL" id="PUU80932.1"/>
    </source>
</evidence>
<dbReference type="EC" id="3.4.11.-" evidence="11"/>
<feature type="domain" description="ERAP1-like C-terminal" evidence="13">
    <location>
        <begin position="539"/>
        <end position="854"/>
    </location>
</feature>
<gene>
    <name evidence="15" type="ORF">B9Z19DRAFT_1113653</name>
</gene>
<evidence type="ECO:0000256" key="6">
    <source>
        <dbReference type="ARBA" id="ARBA00022833"/>
    </source>
</evidence>
<dbReference type="GO" id="GO:0070006">
    <property type="term" value="F:metalloaminopeptidase activity"/>
    <property type="evidence" value="ECO:0007669"/>
    <property type="project" value="TreeGrafter"/>
</dbReference>
<comment type="caution">
    <text evidence="15">The sequence shown here is derived from an EMBL/GenBank/DDBJ whole genome shotgun (WGS) entry which is preliminary data.</text>
</comment>
<dbReference type="FunFam" id="2.60.40.1730:FF:000002">
    <property type="entry name" value="Aminopeptidase"/>
    <property type="match status" value="1"/>
</dbReference>
<dbReference type="GO" id="GO:0043171">
    <property type="term" value="P:peptide catabolic process"/>
    <property type="evidence" value="ECO:0007669"/>
    <property type="project" value="TreeGrafter"/>
</dbReference>
<evidence type="ECO:0000259" key="14">
    <source>
        <dbReference type="Pfam" id="PF17900"/>
    </source>
</evidence>
<keyword evidence="16" id="KW-1185">Reference proteome</keyword>
<dbReference type="EMBL" id="NESQ01000053">
    <property type="protein sequence ID" value="PUU80932.1"/>
    <property type="molecule type" value="Genomic_DNA"/>
</dbReference>
<dbReference type="InterPro" id="IPR045357">
    <property type="entry name" value="Aminopeptidase_N-like_N"/>
</dbReference>
<dbReference type="FunFam" id="1.10.390.10:FF:000001">
    <property type="entry name" value="Aminopeptidase"/>
    <property type="match status" value="1"/>
</dbReference>
<evidence type="ECO:0000256" key="8">
    <source>
        <dbReference type="PIRSR" id="PIRSR634016-1"/>
    </source>
</evidence>
<evidence type="ECO:0000256" key="1">
    <source>
        <dbReference type="ARBA" id="ARBA00010136"/>
    </source>
</evidence>
<protein>
    <recommendedName>
        <fullName evidence="11">Aminopeptidase</fullName>
        <ecNumber evidence="11">3.4.11.-</ecNumber>
    </recommendedName>
</protein>
<dbReference type="Pfam" id="PF17900">
    <property type="entry name" value="Peptidase_M1_N"/>
    <property type="match status" value="1"/>
</dbReference>
<dbReference type="InterPro" id="IPR001930">
    <property type="entry name" value="Peptidase_M1"/>
</dbReference>
<dbReference type="GO" id="GO:0005737">
    <property type="term" value="C:cytoplasm"/>
    <property type="evidence" value="ECO:0007669"/>
    <property type="project" value="TreeGrafter"/>
</dbReference>
<name>A0A2T6ZZL3_TUBBO</name>
<keyword evidence="4 9" id="KW-0479">Metal-binding</keyword>
<dbReference type="Gene3D" id="2.60.40.1910">
    <property type="match status" value="1"/>
</dbReference>
<dbReference type="OrthoDB" id="10031169at2759"/>
<sequence>MKMASTTDRETLPSDVKPIHYDLDLAKLDLKAFTYDGQVRISLEFKQQASSISLNYKELSLHGGRLIVDGSDGDIAISNIGCDKKAEVAKLSLEKPTPGSGTGILEINFSGSINHEMAGFYRSAYKNVEGKDDWMFSTQFESCDARRAFPCFDEPNLKATYDLSITIPENFTALSNQPVKESKSMSDGLKKVTFERVPKMSTYLLAWACGEFEYVEDFTDREYEGRGKLPVRVYTTKGLKEQGRFALDNAKKIVDYFSEIFDIDYPLPKVDLLAVHEFSHGAMENWGLITYRTTAVLFDEKTSDSRYKNRVAYVVAHELAHQWFGNLVTMDWWSELWLNEGFATWVGWYAIDHFYPEWNVWGQFVTQESLQTAFALDGLRGSHPIEVPVKNALDINQIFDHISYLKGSGTIRMLSSHLGVGTFLSGVSRYLKRHAYGNATTADLWAALSEEAKTDVAAFMSNWIKSIGFPVLTVTEKSDHIIVQQKRFLSTGDVKPEEDETTWWVPLFLSEKSLTAGSEKITALTSKEATIKGIDTSCYKLNSNQNGFYRVNYPAERLVKLGETRKQLSVADRIGLIADAAAMALSGLGSTTGLLSFLAPLKDEESYLVWAELIEQLGKLRSVFSESSQEIRDGLKKFTLDLVTPAAEKIGWEYGKDEDFLTGRLRALLISTAGGSGHKGIISEAQRRFKLYTSGKDKSAIHPNLRLAVFRIAIAEGGQEEYDAVLNEYLSTSAVDGKEICLSALGRVRKPELIQKFLELMLSDKVRTQDKHTPAISLSNNVRARHALWEFIKKNWEIVYKQLSGNMAVLDRFLKNSLNRFASLDVKEDIEKFFADKDTHGFEKGLAIISDSIKGNANWLQRDQANVGKWVKEHVKA</sequence>
<dbReference type="AlphaFoldDB" id="A0A2T6ZZL3"/>
<feature type="binding site" evidence="9">
    <location>
        <position position="321"/>
    </location>
    <ligand>
        <name>Zn(2+)</name>
        <dbReference type="ChEBI" id="CHEBI:29105"/>
        <note>catalytic</note>
    </ligand>
</feature>
<evidence type="ECO:0000256" key="10">
    <source>
        <dbReference type="PIRSR" id="PIRSR634016-4"/>
    </source>
</evidence>
<dbReference type="Proteomes" id="UP000244722">
    <property type="component" value="Unassembled WGS sequence"/>
</dbReference>
<keyword evidence="5 11" id="KW-0378">Hydrolase</keyword>
<dbReference type="PRINTS" id="PR00756">
    <property type="entry name" value="ALADIPTASE"/>
</dbReference>
<comment type="cofactor">
    <cofactor evidence="9 11">
        <name>Zn(2+)</name>
        <dbReference type="ChEBI" id="CHEBI:29105"/>
    </cofactor>
    <text evidence="9 11">Binds 1 zinc ion per subunit.</text>
</comment>
<reference evidence="15 16" key="1">
    <citation type="submission" date="2017-04" db="EMBL/GenBank/DDBJ databases">
        <title>Draft genome sequence of Tuber borchii Vittad., a whitish edible truffle.</title>
        <authorList>
            <consortium name="DOE Joint Genome Institute"/>
            <person name="Murat C."/>
            <person name="Kuo A."/>
            <person name="Barry K.W."/>
            <person name="Clum A."/>
            <person name="Dockter R.B."/>
            <person name="Fauchery L."/>
            <person name="Iotti M."/>
            <person name="Kohler A."/>
            <person name="Labutti K."/>
            <person name="Lindquist E.A."/>
            <person name="Lipzen A."/>
            <person name="Ohm R.A."/>
            <person name="Wang M."/>
            <person name="Grigoriev I.V."/>
            <person name="Zambonelli A."/>
            <person name="Martin F.M."/>
        </authorList>
    </citation>
    <scope>NUCLEOTIDE SEQUENCE [LARGE SCALE GENOMIC DNA]</scope>
    <source>
        <strain evidence="15 16">Tbo3840</strain>
    </source>
</reference>
<feature type="active site" description="Proton acceptor" evidence="8">
    <location>
        <position position="318"/>
    </location>
</feature>
<dbReference type="InterPro" id="IPR042097">
    <property type="entry name" value="Aminopeptidase_N-like_N_sf"/>
</dbReference>
<dbReference type="PANTHER" id="PTHR11533">
    <property type="entry name" value="PROTEASE M1 ZINC METALLOPROTEASE"/>
    <property type="match status" value="1"/>
</dbReference>
<dbReference type="SUPFAM" id="SSF63737">
    <property type="entry name" value="Leukotriene A4 hydrolase N-terminal domain"/>
    <property type="match status" value="1"/>
</dbReference>
<keyword evidence="7 11" id="KW-0482">Metalloprotease</keyword>
<feature type="binding site" evidence="9">
    <location>
        <position position="340"/>
    </location>
    <ligand>
        <name>Zn(2+)</name>
        <dbReference type="ChEBI" id="CHEBI:29105"/>
        <note>catalytic</note>
    </ligand>
</feature>